<keyword evidence="18" id="KW-0675">Receptor</keyword>
<dbReference type="Pfam" id="PF07715">
    <property type="entry name" value="Plug"/>
    <property type="match status" value="1"/>
</dbReference>
<dbReference type="InterPro" id="IPR036942">
    <property type="entry name" value="Beta-barrel_TonB_sf"/>
</dbReference>
<evidence type="ECO:0000259" key="17">
    <source>
        <dbReference type="Pfam" id="PF07715"/>
    </source>
</evidence>
<comment type="caution">
    <text evidence="18">The sequence shown here is derived from an EMBL/GenBank/DDBJ whole genome shotgun (WGS) entry which is preliminary data.</text>
</comment>
<accession>I9B5D6</accession>
<evidence type="ECO:0000256" key="9">
    <source>
        <dbReference type="ARBA" id="ARBA00023065"/>
    </source>
</evidence>
<keyword evidence="8" id="KW-0408">Iron</keyword>
<dbReference type="SUPFAM" id="SSF56935">
    <property type="entry name" value="Porins"/>
    <property type="match status" value="1"/>
</dbReference>
<evidence type="ECO:0000259" key="16">
    <source>
        <dbReference type="Pfam" id="PF00593"/>
    </source>
</evidence>
<dbReference type="PROSITE" id="PS52016">
    <property type="entry name" value="TONB_DEPENDENT_REC_3"/>
    <property type="match status" value="1"/>
</dbReference>
<dbReference type="EMBL" id="AKVJ01000007">
    <property type="protein sequence ID" value="EIW20322.1"/>
    <property type="molecule type" value="Genomic_DNA"/>
</dbReference>
<dbReference type="InterPro" id="IPR039426">
    <property type="entry name" value="TonB-dep_rcpt-like"/>
</dbReference>
<name>I9B5D6_9FIRM</name>
<dbReference type="Gene3D" id="2.40.170.20">
    <property type="entry name" value="TonB-dependent receptor, beta-barrel domain"/>
    <property type="match status" value="1"/>
</dbReference>
<keyword evidence="6 13" id="KW-0812">Transmembrane</keyword>
<feature type="domain" description="TonB-dependent receptor-like beta-barrel" evidence="16">
    <location>
        <begin position="282"/>
        <end position="693"/>
    </location>
</feature>
<dbReference type="AlphaFoldDB" id="I9B5D6"/>
<feature type="chain" id="PRO_5003718958" evidence="15">
    <location>
        <begin position="31"/>
        <end position="726"/>
    </location>
</feature>
<evidence type="ECO:0000313" key="18">
    <source>
        <dbReference type="EMBL" id="EIW20322.1"/>
    </source>
</evidence>
<evidence type="ECO:0000256" key="6">
    <source>
        <dbReference type="ARBA" id="ARBA00022692"/>
    </source>
</evidence>
<evidence type="ECO:0000256" key="10">
    <source>
        <dbReference type="ARBA" id="ARBA00023077"/>
    </source>
</evidence>
<keyword evidence="10 14" id="KW-0798">TonB box</keyword>
<evidence type="ECO:0000256" key="8">
    <source>
        <dbReference type="ARBA" id="ARBA00023004"/>
    </source>
</evidence>
<keyword evidence="9" id="KW-0406">Ion transport</keyword>
<gene>
    <name evidence="18" type="ORF">FB4_2286</name>
</gene>
<reference evidence="18 19" key="1">
    <citation type="journal article" date="2012" name="J. Bacteriol.">
        <title>Draft Genome Sequences for Two Metal-Reducing Pelosinus fermentans Strains Isolated from a Cr(VI)-Contaminated Site and for Type Strain R7.</title>
        <authorList>
            <person name="Brown S.D."/>
            <person name="Podar M."/>
            <person name="Klingeman D.M."/>
            <person name="Johnson C.M."/>
            <person name="Yang Z.K."/>
            <person name="Utturkar S.M."/>
            <person name="Land M.L."/>
            <person name="Mosher J.J."/>
            <person name="Hurt R.A.Jr."/>
            <person name="Phelps T.J."/>
            <person name="Palumbo A.V."/>
            <person name="Arkin A.P."/>
            <person name="Hazen T.C."/>
            <person name="Elias D.A."/>
        </authorList>
    </citation>
    <scope>NUCLEOTIDE SEQUENCE [LARGE SCALE GENOMIC DNA]</scope>
    <source>
        <strain evidence="18 19">B4</strain>
    </source>
</reference>
<evidence type="ECO:0000256" key="14">
    <source>
        <dbReference type="RuleBase" id="RU003357"/>
    </source>
</evidence>
<evidence type="ECO:0000313" key="19">
    <source>
        <dbReference type="Proteomes" id="UP000004324"/>
    </source>
</evidence>
<dbReference type="RefSeq" id="WP_007931070.1">
    <property type="nucleotide sequence ID" value="NZ_AKVJ01000007.1"/>
</dbReference>
<dbReference type="Gene3D" id="2.170.130.10">
    <property type="entry name" value="TonB-dependent receptor, plug domain"/>
    <property type="match status" value="1"/>
</dbReference>
<keyword evidence="19" id="KW-1185">Reference proteome</keyword>
<proteinExistence type="inferred from homology"/>
<keyword evidence="11 13" id="KW-0472">Membrane</keyword>
<keyword evidence="3 13" id="KW-0813">Transport</keyword>
<evidence type="ECO:0000256" key="1">
    <source>
        <dbReference type="ARBA" id="ARBA00004571"/>
    </source>
</evidence>
<evidence type="ECO:0000256" key="4">
    <source>
        <dbReference type="ARBA" id="ARBA00022452"/>
    </source>
</evidence>
<evidence type="ECO:0000256" key="12">
    <source>
        <dbReference type="ARBA" id="ARBA00023237"/>
    </source>
</evidence>
<feature type="domain" description="TonB-dependent receptor plug" evidence="17">
    <location>
        <begin position="84"/>
        <end position="184"/>
    </location>
</feature>
<dbReference type="GO" id="GO:0038023">
    <property type="term" value="F:signaling receptor activity"/>
    <property type="evidence" value="ECO:0007669"/>
    <property type="project" value="InterPro"/>
</dbReference>
<comment type="subcellular location">
    <subcellularLocation>
        <location evidence="1 13">Cell outer membrane</location>
        <topology evidence="1 13">Multi-pass membrane protein</topology>
    </subcellularLocation>
</comment>
<dbReference type="GO" id="GO:0009279">
    <property type="term" value="C:cell outer membrane"/>
    <property type="evidence" value="ECO:0007669"/>
    <property type="project" value="UniProtKB-SubCell"/>
</dbReference>
<dbReference type="GO" id="GO:0015344">
    <property type="term" value="F:siderophore uptake transmembrane transporter activity"/>
    <property type="evidence" value="ECO:0007669"/>
    <property type="project" value="TreeGrafter"/>
</dbReference>
<dbReference type="Proteomes" id="UP000004324">
    <property type="component" value="Unassembled WGS sequence"/>
</dbReference>
<dbReference type="FunFam" id="2.170.130.10:FF:000001">
    <property type="entry name" value="Catecholate siderophore TonB-dependent receptor"/>
    <property type="match status" value="1"/>
</dbReference>
<evidence type="ECO:0000256" key="2">
    <source>
        <dbReference type="ARBA" id="ARBA00009810"/>
    </source>
</evidence>
<protein>
    <submittedName>
        <fullName evidence="18">TonB-dependent siderophore receptor</fullName>
    </submittedName>
</protein>
<evidence type="ECO:0000256" key="13">
    <source>
        <dbReference type="PROSITE-ProRule" id="PRU01360"/>
    </source>
</evidence>
<dbReference type="InterPro" id="IPR010105">
    <property type="entry name" value="TonB_sidphr_rcpt"/>
</dbReference>
<dbReference type="InterPro" id="IPR000531">
    <property type="entry name" value="Beta-barrel_TonB"/>
</dbReference>
<feature type="signal peptide" evidence="15">
    <location>
        <begin position="1"/>
        <end position="30"/>
    </location>
</feature>
<dbReference type="GO" id="GO:0015891">
    <property type="term" value="P:siderophore transport"/>
    <property type="evidence" value="ECO:0007669"/>
    <property type="project" value="InterPro"/>
</dbReference>
<evidence type="ECO:0000256" key="7">
    <source>
        <dbReference type="ARBA" id="ARBA00022729"/>
    </source>
</evidence>
<comment type="similarity">
    <text evidence="2 13 14">Belongs to the TonB-dependent receptor family.</text>
</comment>
<keyword evidence="4 13" id="KW-1134">Transmembrane beta strand</keyword>
<evidence type="ECO:0000256" key="15">
    <source>
        <dbReference type="SAM" id="SignalP"/>
    </source>
</evidence>
<evidence type="ECO:0000256" key="11">
    <source>
        <dbReference type="ARBA" id="ARBA00023136"/>
    </source>
</evidence>
<dbReference type="NCBIfam" id="TIGR01783">
    <property type="entry name" value="TonB-siderophor"/>
    <property type="match status" value="1"/>
</dbReference>
<dbReference type="CDD" id="cd01347">
    <property type="entry name" value="ligand_gated_channel"/>
    <property type="match status" value="1"/>
</dbReference>
<dbReference type="PANTHER" id="PTHR32552:SF68">
    <property type="entry name" value="FERRICHROME OUTER MEMBRANE TRANSPORTER_PHAGE RECEPTOR"/>
    <property type="match status" value="1"/>
</dbReference>
<dbReference type="InterPro" id="IPR012910">
    <property type="entry name" value="Plug_dom"/>
</dbReference>
<organism evidence="18 19">
    <name type="scientific">Pelosinus fermentans B4</name>
    <dbReference type="NCBI Taxonomy" id="1149862"/>
    <lineage>
        <taxon>Bacteria</taxon>
        <taxon>Bacillati</taxon>
        <taxon>Bacillota</taxon>
        <taxon>Negativicutes</taxon>
        <taxon>Selenomonadales</taxon>
        <taxon>Sporomusaceae</taxon>
        <taxon>Pelosinus</taxon>
    </lineage>
</organism>
<keyword evidence="12 13" id="KW-0998">Cell outer membrane</keyword>
<keyword evidence="5" id="KW-0410">Iron transport</keyword>
<dbReference type="OrthoDB" id="1673996at2"/>
<evidence type="ECO:0000256" key="5">
    <source>
        <dbReference type="ARBA" id="ARBA00022496"/>
    </source>
</evidence>
<keyword evidence="7 15" id="KW-0732">Signal</keyword>
<sequence length="726" mass="80461" precursor="true">MKKTSRTRKSLLYALLSSSLLWHLPMTANAADEVASTPEQTAAETDSSQREFILEGIEVTDERLKEEGYIAKHSTIGTKTDTPLSETAQSISIITREQMNNRGVTNFAEALGYTPGVTSLFHSGEGQTYGLNIRGFSYDGAYNNGSSRLGSYYASDFDMYSLERVEVLRGPASILYGAGSPGGIINNVSKRPTTEPLREIQLQTGSSDKFSGALDLGGPLTEDGKLLFRLTALKSKEDLYTDSSTKEHSFIAPALTWKPAENTSLTLLSYFNKDDLKGTTEELYRRNYLPGSSFYGSGISSKTYFGEGDFDRAIRNQSQIGYILEHKINDIWSMTQTASHFHTSMTQRGVTADSLDSANQTISRSTKATGRYGSSDSIDTNFQAKWSSGAVTHTTLLGFDYQEGEYNWRWGGGSAPDLDLSTMNYGQAITMPAYSYITAGKTKQNGYYLQDQLKFGGRWTAVLGGRYDRYDNIFRNVSNGTTTITDQNAFTGRAGIVYDAGNGVMPYISYNESFEGQGGSDRHGKAFKPTTGQQYELGVQYEPKKMNARFTAAIFDLRKQNVLTTDPVDTFFQIQTGEVASKGLELEANMQAFKGVNLTLAYTLLNNKITKDSDAAKVGRRTENVPRHSASLWLDTVKPGDTAEGWSFGGGLRYIGSRYNYYNTRKFGGSVLTDAMVRYDTNGWRYALNVTNVFDKQYVVSSADYWAYYDSVDTGRKVTLTATYRW</sequence>
<dbReference type="Pfam" id="PF00593">
    <property type="entry name" value="TonB_dep_Rec_b-barrel"/>
    <property type="match status" value="1"/>
</dbReference>
<dbReference type="PATRIC" id="fig|1149862.3.peg.567"/>
<dbReference type="PANTHER" id="PTHR32552">
    <property type="entry name" value="FERRICHROME IRON RECEPTOR-RELATED"/>
    <property type="match status" value="1"/>
</dbReference>
<evidence type="ECO:0000256" key="3">
    <source>
        <dbReference type="ARBA" id="ARBA00022448"/>
    </source>
</evidence>
<dbReference type="InterPro" id="IPR037066">
    <property type="entry name" value="Plug_dom_sf"/>
</dbReference>